<evidence type="ECO:0000256" key="3">
    <source>
        <dbReference type="ARBA" id="ARBA00013109"/>
    </source>
</evidence>
<dbReference type="InterPro" id="IPR039793">
    <property type="entry name" value="UROS/Hem4"/>
</dbReference>
<dbReference type="PANTHER" id="PTHR38042">
    <property type="entry name" value="UROPORPHYRINOGEN-III SYNTHASE, CHLOROPLASTIC"/>
    <property type="match status" value="1"/>
</dbReference>
<reference evidence="12" key="1">
    <citation type="journal article" date="2019" name="Int. J. Syst. Evol. Microbiol.">
        <title>The Global Catalogue of Microorganisms (GCM) 10K type strain sequencing project: providing services to taxonomists for standard genome sequencing and annotation.</title>
        <authorList>
            <consortium name="The Broad Institute Genomics Platform"/>
            <consortium name="The Broad Institute Genome Sequencing Center for Infectious Disease"/>
            <person name="Wu L."/>
            <person name="Ma J."/>
        </authorList>
    </citation>
    <scope>NUCLEOTIDE SEQUENCE [LARGE SCALE GENOMIC DNA]</scope>
    <source>
        <strain evidence="12">CGMCC 1.7003</strain>
    </source>
</reference>
<dbReference type="GO" id="GO:0032259">
    <property type="term" value="P:methylation"/>
    <property type="evidence" value="ECO:0007669"/>
    <property type="project" value="UniProtKB-KW"/>
</dbReference>
<evidence type="ECO:0000256" key="4">
    <source>
        <dbReference type="ARBA" id="ARBA00023239"/>
    </source>
</evidence>
<dbReference type="CDD" id="cd06578">
    <property type="entry name" value="HemD"/>
    <property type="match status" value="1"/>
</dbReference>
<dbReference type="PANTHER" id="PTHR38042:SF1">
    <property type="entry name" value="UROPORPHYRINOGEN-III SYNTHASE, CHLOROPLASTIC"/>
    <property type="match status" value="1"/>
</dbReference>
<proteinExistence type="inferred from homology"/>
<protein>
    <recommendedName>
        <fullName evidence="7 9">Uroporphyrinogen-III synthase</fullName>
        <ecNumber evidence="3 9">4.2.1.75</ecNumber>
    </recommendedName>
</protein>
<comment type="similarity">
    <text evidence="2 9">Belongs to the uroporphyrinogen-III synthase family.</text>
</comment>
<comment type="caution">
    <text evidence="11">The sequence shown here is derived from an EMBL/GenBank/DDBJ whole genome shotgun (WGS) entry which is preliminary data.</text>
</comment>
<evidence type="ECO:0000313" key="12">
    <source>
        <dbReference type="Proteomes" id="UP000659697"/>
    </source>
</evidence>
<dbReference type="RefSeq" id="WP_189433913.1">
    <property type="nucleotide sequence ID" value="NZ_BNAO01000009.1"/>
</dbReference>
<evidence type="ECO:0000256" key="6">
    <source>
        <dbReference type="ARBA" id="ARBA00037589"/>
    </source>
</evidence>
<dbReference type="SUPFAM" id="SSF69618">
    <property type="entry name" value="HemD-like"/>
    <property type="match status" value="1"/>
</dbReference>
<evidence type="ECO:0000256" key="9">
    <source>
        <dbReference type="RuleBase" id="RU366031"/>
    </source>
</evidence>
<evidence type="ECO:0000256" key="8">
    <source>
        <dbReference type="ARBA" id="ARBA00048617"/>
    </source>
</evidence>
<dbReference type="Pfam" id="PF02602">
    <property type="entry name" value="HEM4"/>
    <property type="match status" value="1"/>
</dbReference>
<dbReference type="Gene3D" id="3.40.50.10090">
    <property type="match status" value="2"/>
</dbReference>
<name>A0ABQ3L5R0_9ALTE</name>
<dbReference type="GO" id="GO:0008168">
    <property type="term" value="F:methyltransferase activity"/>
    <property type="evidence" value="ECO:0007669"/>
    <property type="project" value="UniProtKB-KW"/>
</dbReference>
<organism evidence="11 12">
    <name type="scientific">Alishewanella longhuensis</name>
    <dbReference type="NCBI Taxonomy" id="1091037"/>
    <lineage>
        <taxon>Bacteria</taxon>
        <taxon>Pseudomonadati</taxon>
        <taxon>Pseudomonadota</taxon>
        <taxon>Gammaproteobacteria</taxon>
        <taxon>Alteromonadales</taxon>
        <taxon>Alteromonadaceae</taxon>
        <taxon>Alishewanella</taxon>
    </lineage>
</organism>
<evidence type="ECO:0000256" key="7">
    <source>
        <dbReference type="ARBA" id="ARBA00040167"/>
    </source>
</evidence>
<feature type="domain" description="Tetrapyrrole biosynthesis uroporphyrinogen III synthase" evidence="10">
    <location>
        <begin position="15"/>
        <end position="218"/>
    </location>
</feature>
<dbReference type="InterPro" id="IPR003754">
    <property type="entry name" value="4pyrrol_synth_uPrphyn_synth"/>
</dbReference>
<comment type="pathway">
    <text evidence="1 9">Porphyrin-containing compound metabolism; protoporphyrin-IX biosynthesis; coproporphyrinogen-III from 5-aminolevulinate: step 3/4.</text>
</comment>
<evidence type="ECO:0000256" key="2">
    <source>
        <dbReference type="ARBA" id="ARBA00008133"/>
    </source>
</evidence>
<comment type="function">
    <text evidence="6 9">Catalyzes cyclization of the linear tetrapyrrole, hydroxymethylbilane, to the macrocyclic uroporphyrinogen III.</text>
</comment>
<evidence type="ECO:0000259" key="10">
    <source>
        <dbReference type="Pfam" id="PF02602"/>
    </source>
</evidence>
<keyword evidence="11" id="KW-0808">Transferase</keyword>
<keyword evidence="12" id="KW-1185">Reference proteome</keyword>
<gene>
    <name evidence="11" type="primary">hemD</name>
    <name evidence="11" type="ORF">GCM10010919_30610</name>
</gene>
<dbReference type="InterPro" id="IPR036108">
    <property type="entry name" value="4pyrrol_syn_uPrphyn_synt_sf"/>
</dbReference>
<dbReference type="EMBL" id="BNAO01000009">
    <property type="protein sequence ID" value="GHG75923.1"/>
    <property type="molecule type" value="Genomic_DNA"/>
</dbReference>
<keyword evidence="4 9" id="KW-0456">Lyase</keyword>
<accession>A0ABQ3L5R0</accession>
<sequence length="245" mass="27014">MFLITRPAGKADHLLEALDSHDIGYLYQPVITTQMVQLKARDIKLLTQAELLIFVSLSAVHTLEQQMSAADITAPLLAVGETTAAALARWAGRPVIVPQDQRSEGLLSLAELQQVAGKQIVVVRGNAGRELIKQTLTGRGALVRYVQSYSRIPLPLDGAQLCKQWQQQAIHCIVATSNEILQRIFSLVPSEQHSWLCQQHWILVSPRARDSALALGILPRRIHLASSANDDALLDAIKQFKKDVL</sequence>
<keyword evidence="11" id="KW-0489">Methyltransferase</keyword>
<evidence type="ECO:0000313" key="11">
    <source>
        <dbReference type="EMBL" id="GHG75923.1"/>
    </source>
</evidence>
<dbReference type="Proteomes" id="UP000659697">
    <property type="component" value="Unassembled WGS sequence"/>
</dbReference>
<dbReference type="EC" id="4.2.1.75" evidence="3 9"/>
<evidence type="ECO:0000256" key="5">
    <source>
        <dbReference type="ARBA" id="ARBA00023244"/>
    </source>
</evidence>
<evidence type="ECO:0000256" key="1">
    <source>
        <dbReference type="ARBA" id="ARBA00004772"/>
    </source>
</evidence>
<keyword evidence="5 9" id="KW-0627">Porphyrin biosynthesis</keyword>
<comment type="catalytic activity">
    <reaction evidence="8 9">
        <text>hydroxymethylbilane = uroporphyrinogen III + H2O</text>
        <dbReference type="Rhea" id="RHEA:18965"/>
        <dbReference type="ChEBI" id="CHEBI:15377"/>
        <dbReference type="ChEBI" id="CHEBI:57308"/>
        <dbReference type="ChEBI" id="CHEBI:57845"/>
        <dbReference type="EC" id="4.2.1.75"/>
    </reaction>
</comment>